<accession>A0ACD4DJC1</accession>
<reference evidence="1" key="1">
    <citation type="submission" date="2022-10" db="EMBL/GenBank/DDBJ databases">
        <title>Rhodococcus ferula Z13 complete genome.</title>
        <authorList>
            <person name="Long X."/>
            <person name="Zang M."/>
        </authorList>
    </citation>
    <scope>NUCLEOTIDE SEQUENCE</scope>
    <source>
        <strain evidence="1">Z13</strain>
    </source>
</reference>
<gene>
    <name evidence="1" type="ORF">OED52_06235</name>
</gene>
<dbReference type="Proteomes" id="UP001156484">
    <property type="component" value="Chromosome"/>
</dbReference>
<name>A0ACD4DJC1_9NOCA</name>
<evidence type="ECO:0000313" key="2">
    <source>
        <dbReference type="Proteomes" id="UP001156484"/>
    </source>
</evidence>
<dbReference type="EMBL" id="CP107551">
    <property type="protein sequence ID" value="UYP20138.1"/>
    <property type="molecule type" value="Genomic_DNA"/>
</dbReference>
<protein>
    <submittedName>
        <fullName evidence="1">Uncharacterized protein</fullName>
    </submittedName>
</protein>
<proteinExistence type="predicted"/>
<evidence type="ECO:0000313" key="1">
    <source>
        <dbReference type="EMBL" id="UYP20138.1"/>
    </source>
</evidence>
<keyword evidence="2" id="KW-1185">Reference proteome</keyword>
<sequence length="122" mass="13215">MAGPVVTTVSTCSGVEQGIAAHQQQVGVETPCPRGDSGGPVPVRPVEHRVDGVEQHRVTHPGACRGVERTERHGIDDHEIRLLPGYLVVHVAIDLRRGRHRDEHPQHGRGAQLYVGVHSGEL</sequence>
<organism evidence="1 2">
    <name type="scientific">Rhodococcus sacchari</name>
    <dbReference type="NCBI Taxonomy" id="2962047"/>
    <lineage>
        <taxon>Bacteria</taxon>
        <taxon>Bacillati</taxon>
        <taxon>Actinomycetota</taxon>
        <taxon>Actinomycetes</taxon>
        <taxon>Mycobacteriales</taxon>
        <taxon>Nocardiaceae</taxon>
        <taxon>Rhodococcus</taxon>
    </lineage>
</organism>